<sequence length="790" mass="85090">MKRGREGDKVLGPLFPRLHVNDANKGGPRAPPRNKMALYEQLSIPSHRFNSGSASARPLPPHNGSSLVPSVPASQGHGHERSVFSRFYEPSRVPAHAMEKVNNHSAEGLNPNAMRIGLEKKSAKHVFQTTANTAGSEQAAAECSSSRLHGLSNAKESSGKELEDEDDFMVPTFVQPGVTQFSDKDHRLMEGEIASFHSDSLKKNVTTTIKAPIGNHNSDGKPLEQHNTAVLTSQQEERDSGKGKPKNPIMQIMRTENMLHPATREAVKRSNITKSSSNPAFLSGKPNELDISHHGSASLHHEGSCTFGEPRHLNGAEVMEMQDILKGRGGSCSKMSFDNSFRGSCVTENGYAAREEDKAAGIGKDADKNGSLGSGDELSGDVTKCGSLGDANRNDDASETSMVDSISGVDISPDDVVGVIGPKHFWKARRAIVNQQRVFAMQIFELHRLIKVQKLIAESPHLLLEGNSYLCGLPPKSPVKNAPVNSFTNAQEHIGKEKDETCKVNTSNEFCKENMVGPGNASLPSEDSNSGGSVGQFQGNGPCSGNLSSTPATSDSKQGSWCFHLQGNQWLIPVMSPTEGLIYKPYSGPCPPTAAFTAPVYGGCSALSVPPGTGDFMGPAYGVPTSHRQQNRGFLPGAAAVAPNFFPAPYSLPVVNPLVSRSAVEQVSSLAAPLPGRQNEEQSQYWYNISNPENEAVSECARKAQIAEDCDLRGRMASNPCDRVPQGRDVLSLIPMASATECLGRPSQAHFKNHQSRVIKVVPHNPRSATESAARIFRSIQKERQQYDSV</sequence>
<dbReference type="PANTHER" id="PTHR34281">
    <property type="entry name" value="PROTEIN EARLY FLOWERING 3"/>
    <property type="match status" value="1"/>
</dbReference>
<protein>
    <submittedName>
        <fullName evidence="2">Protein EARLY FLOWERING 3</fullName>
    </submittedName>
</protein>
<accession>A0A1D1Y5S9</accession>
<name>A0A1D1Y5S9_9ARAE</name>
<dbReference type="EMBL" id="GDJX01010682">
    <property type="protein sequence ID" value="JAT57254.1"/>
    <property type="molecule type" value="Transcribed_RNA"/>
</dbReference>
<evidence type="ECO:0000313" key="2">
    <source>
        <dbReference type="EMBL" id="JAT50004.1"/>
    </source>
</evidence>
<feature type="compositionally biased region" description="Basic and acidic residues" evidence="1">
    <location>
        <begin position="287"/>
        <end position="304"/>
    </location>
</feature>
<feature type="region of interest" description="Disordered" evidence="1">
    <location>
        <begin position="358"/>
        <end position="401"/>
    </location>
</feature>
<feature type="region of interest" description="Disordered" evidence="1">
    <location>
        <begin position="515"/>
        <end position="552"/>
    </location>
</feature>
<organism evidence="2">
    <name type="scientific">Anthurium amnicola</name>
    <dbReference type="NCBI Taxonomy" id="1678845"/>
    <lineage>
        <taxon>Eukaryota</taxon>
        <taxon>Viridiplantae</taxon>
        <taxon>Streptophyta</taxon>
        <taxon>Embryophyta</taxon>
        <taxon>Tracheophyta</taxon>
        <taxon>Spermatophyta</taxon>
        <taxon>Magnoliopsida</taxon>
        <taxon>Liliopsida</taxon>
        <taxon>Araceae</taxon>
        <taxon>Pothoideae</taxon>
        <taxon>Potheae</taxon>
        <taxon>Anthurium</taxon>
    </lineage>
</organism>
<feature type="region of interest" description="Disordered" evidence="1">
    <location>
        <begin position="1"/>
        <end position="80"/>
    </location>
</feature>
<evidence type="ECO:0000313" key="3">
    <source>
        <dbReference type="EMBL" id="JAT57254.1"/>
    </source>
</evidence>
<feature type="compositionally biased region" description="Polar residues" evidence="1">
    <location>
        <begin position="522"/>
        <end position="552"/>
    </location>
</feature>
<dbReference type="EMBL" id="GDJX01017932">
    <property type="protein sequence ID" value="JAT50004.1"/>
    <property type="molecule type" value="Transcribed_RNA"/>
</dbReference>
<feature type="compositionally biased region" description="Polar residues" evidence="1">
    <location>
        <begin position="270"/>
        <end position="280"/>
    </location>
</feature>
<evidence type="ECO:0000256" key="1">
    <source>
        <dbReference type="SAM" id="MobiDB-lite"/>
    </source>
</evidence>
<feature type="compositionally biased region" description="Low complexity" evidence="1">
    <location>
        <begin position="370"/>
        <end position="381"/>
    </location>
</feature>
<proteinExistence type="predicted"/>
<dbReference type="PANTHER" id="PTHR34281:SF2">
    <property type="entry name" value="PROTEIN EARLY FLOWERING 3"/>
    <property type="match status" value="1"/>
</dbReference>
<dbReference type="GO" id="GO:2000028">
    <property type="term" value="P:regulation of photoperiodism, flowering"/>
    <property type="evidence" value="ECO:0007669"/>
    <property type="project" value="InterPro"/>
</dbReference>
<gene>
    <name evidence="2" type="primary">ELF3_0</name>
    <name evidence="3" type="synonym">ELF3_6</name>
    <name evidence="3" type="ORF">g.99749</name>
    <name evidence="2" type="ORF">g.99752</name>
</gene>
<reference evidence="2" key="1">
    <citation type="submission" date="2015-07" db="EMBL/GenBank/DDBJ databases">
        <title>Transcriptome Assembly of Anthurium amnicola.</title>
        <authorList>
            <person name="Suzuki J."/>
        </authorList>
    </citation>
    <scope>NUCLEOTIDE SEQUENCE</scope>
</reference>
<feature type="region of interest" description="Disordered" evidence="1">
    <location>
        <begin position="264"/>
        <end position="304"/>
    </location>
</feature>
<dbReference type="InterPro" id="IPR039319">
    <property type="entry name" value="ELF3-like"/>
</dbReference>
<feature type="compositionally biased region" description="Basic and acidic residues" evidence="1">
    <location>
        <begin position="358"/>
        <end position="368"/>
    </location>
</feature>
<dbReference type="AlphaFoldDB" id="A0A1D1Y5S9"/>